<dbReference type="GO" id="GO:0008033">
    <property type="term" value="P:tRNA processing"/>
    <property type="evidence" value="ECO:0007669"/>
    <property type="project" value="UniProtKB-KW"/>
</dbReference>
<keyword evidence="4" id="KW-0106">Calcium</keyword>
<dbReference type="SUPFAM" id="SSF69819">
    <property type="entry name" value="MTH1598-like"/>
    <property type="match status" value="1"/>
</dbReference>
<keyword evidence="3" id="KW-0479">Metal-binding</keyword>
<evidence type="ECO:0000256" key="1">
    <source>
        <dbReference type="ARBA" id="ARBA00007963"/>
    </source>
</evidence>
<dbReference type="AlphaFoldDB" id="X0TJE0"/>
<protein>
    <recommendedName>
        <fullName evidence="5">Archease domain-containing protein</fullName>
    </recommendedName>
</protein>
<gene>
    <name evidence="6" type="ORF">S01H1_11031</name>
</gene>
<evidence type="ECO:0000256" key="3">
    <source>
        <dbReference type="ARBA" id="ARBA00022723"/>
    </source>
</evidence>
<comment type="caution">
    <text evidence="6">The sequence shown here is derived from an EMBL/GenBank/DDBJ whole genome shotgun (WGS) entry which is preliminary data.</text>
</comment>
<evidence type="ECO:0000259" key="5">
    <source>
        <dbReference type="Pfam" id="PF01951"/>
    </source>
</evidence>
<sequence length="109" mass="12193">MVTNEIIAHPPKGVNRLAAADALRYTDVWETLMFKEIEHTADYAIKVWGADLSELFVDAAHGMNSLTGGKPDRPETTREIALEAADPETLLVTWLEELAFLMEVEGEMY</sequence>
<dbReference type="GO" id="GO:0046872">
    <property type="term" value="F:metal ion binding"/>
    <property type="evidence" value="ECO:0007669"/>
    <property type="project" value="UniProtKB-KW"/>
</dbReference>
<dbReference type="InterPro" id="IPR036820">
    <property type="entry name" value="Archease_dom_sf"/>
</dbReference>
<comment type="similarity">
    <text evidence="1">Belongs to the archease family.</text>
</comment>
<keyword evidence="2" id="KW-0819">tRNA processing</keyword>
<accession>X0TJE0</accession>
<feature type="non-terminal residue" evidence="6">
    <location>
        <position position="109"/>
    </location>
</feature>
<evidence type="ECO:0000256" key="2">
    <source>
        <dbReference type="ARBA" id="ARBA00022694"/>
    </source>
</evidence>
<feature type="domain" description="Archease" evidence="5">
    <location>
        <begin position="34"/>
        <end position="106"/>
    </location>
</feature>
<proteinExistence type="inferred from homology"/>
<name>X0TJE0_9ZZZZ</name>
<dbReference type="Gene3D" id="3.55.10.10">
    <property type="entry name" value="Archease domain"/>
    <property type="match status" value="1"/>
</dbReference>
<organism evidence="6">
    <name type="scientific">marine sediment metagenome</name>
    <dbReference type="NCBI Taxonomy" id="412755"/>
    <lineage>
        <taxon>unclassified sequences</taxon>
        <taxon>metagenomes</taxon>
        <taxon>ecological metagenomes</taxon>
    </lineage>
</organism>
<dbReference type="EMBL" id="BARS01005624">
    <property type="protein sequence ID" value="GAF76210.1"/>
    <property type="molecule type" value="Genomic_DNA"/>
</dbReference>
<dbReference type="Pfam" id="PF01951">
    <property type="entry name" value="Archease"/>
    <property type="match status" value="1"/>
</dbReference>
<dbReference type="InterPro" id="IPR023572">
    <property type="entry name" value="Archease_dom"/>
</dbReference>
<evidence type="ECO:0000256" key="4">
    <source>
        <dbReference type="ARBA" id="ARBA00022837"/>
    </source>
</evidence>
<evidence type="ECO:0000313" key="6">
    <source>
        <dbReference type="EMBL" id="GAF76210.1"/>
    </source>
</evidence>
<reference evidence="6" key="1">
    <citation type="journal article" date="2014" name="Front. Microbiol.">
        <title>High frequency of phylogenetically diverse reductive dehalogenase-homologous genes in deep subseafloor sedimentary metagenomes.</title>
        <authorList>
            <person name="Kawai M."/>
            <person name="Futagami T."/>
            <person name="Toyoda A."/>
            <person name="Takaki Y."/>
            <person name="Nishi S."/>
            <person name="Hori S."/>
            <person name="Arai W."/>
            <person name="Tsubouchi T."/>
            <person name="Morono Y."/>
            <person name="Uchiyama I."/>
            <person name="Ito T."/>
            <person name="Fujiyama A."/>
            <person name="Inagaki F."/>
            <person name="Takami H."/>
        </authorList>
    </citation>
    <scope>NUCLEOTIDE SEQUENCE</scope>
    <source>
        <strain evidence="6">Expedition CK06-06</strain>
    </source>
</reference>